<dbReference type="EMBL" id="BQNB010020988">
    <property type="protein sequence ID" value="GJU01697.1"/>
    <property type="molecule type" value="Genomic_DNA"/>
</dbReference>
<name>A0ABQ5IQI7_9ASTR</name>
<dbReference type="PANTHER" id="PTHR46410">
    <property type="entry name" value="AT-RICH INTERACTIVE DOMAIN-CONTAINING PROTEIN 2"/>
    <property type="match status" value="1"/>
</dbReference>
<reference evidence="1" key="1">
    <citation type="journal article" date="2022" name="Int. J. Mol. Sci.">
        <title>Draft Genome of Tanacetum Coccineum: Genomic Comparison of Closely Related Tanacetum-Family Plants.</title>
        <authorList>
            <person name="Yamashiro T."/>
            <person name="Shiraishi A."/>
            <person name="Nakayama K."/>
            <person name="Satake H."/>
        </authorList>
    </citation>
    <scope>NUCLEOTIDE SEQUENCE</scope>
</reference>
<evidence type="ECO:0000313" key="1">
    <source>
        <dbReference type="EMBL" id="GJU01697.1"/>
    </source>
</evidence>
<comment type="caution">
    <text evidence="1">The sequence shown here is derived from an EMBL/GenBank/DDBJ whole genome shotgun (WGS) entry which is preliminary data.</text>
</comment>
<dbReference type="Proteomes" id="UP001151760">
    <property type="component" value="Unassembled WGS sequence"/>
</dbReference>
<proteinExistence type="predicted"/>
<dbReference type="PANTHER" id="PTHR46410:SF26">
    <property type="entry name" value="BULB-TYPE LECTIN DOMAIN-CONTAINING PROTEIN-RELATED"/>
    <property type="match status" value="1"/>
</dbReference>
<gene>
    <name evidence="1" type="ORF">Tco_1112035</name>
</gene>
<accession>A0ABQ5IQI7</accession>
<keyword evidence="2" id="KW-1185">Reference proteome</keyword>
<protein>
    <recommendedName>
        <fullName evidence="3">ARID DNA-binding domain-containing protein</fullName>
    </recommendedName>
</protein>
<evidence type="ECO:0000313" key="2">
    <source>
        <dbReference type="Proteomes" id="UP001151760"/>
    </source>
</evidence>
<evidence type="ECO:0008006" key="3">
    <source>
        <dbReference type="Google" id="ProtNLM"/>
    </source>
</evidence>
<sequence length="173" mass="20056">MKNKEHDEGTEKPGNISETAKLVNEEFMTTKPTVSLKYPEWIHFATKCMIKGTDQGHWDDIWYISSNTNMHLCSKLNLFCNIKESFAVSKLDDQMKFLFTYGIGEVVVKNGDEREFGKIGEILGLSIQDKEEVKRCYINFLDVFTCYYKTARVPKQEHNPVLNMPTEIVEEDK</sequence>
<reference evidence="1" key="2">
    <citation type="submission" date="2022-01" db="EMBL/GenBank/DDBJ databases">
        <authorList>
            <person name="Yamashiro T."/>
            <person name="Shiraishi A."/>
            <person name="Satake H."/>
            <person name="Nakayama K."/>
        </authorList>
    </citation>
    <scope>NUCLEOTIDE SEQUENCE</scope>
</reference>
<organism evidence="1 2">
    <name type="scientific">Tanacetum coccineum</name>
    <dbReference type="NCBI Taxonomy" id="301880"/>
    <lineage>
        <taxon>Eukaryota</taxon>
        <taxon>Viridiplantae</taxon>
        <taxon>Streptophyta</taxon>
        <taxon>Embryophyta</taxon>
        <taxon>Tracheophyta</taxon>
        <taxon>Spermatophyta</taxon>
        <taxon>Magnoliopsida</taxon>
        <taxon>eudicotyledons</taxon>
        <taxon>Gunneridae</taxon>
        <taxon>Pentapetalae</taxon>
        <taxon>asterids</taxon>
        <taxon>campanulids</taxon>
        <taxon>Asterales</taxon>
        <taxon>Asteraceae</taxon>
        <taxon>Asteroideae</taxon>
        <taxon>Anthemideae</taxon>
        <taxon>Anthemidinae</taxon>
        <taxon>Tanacetum</taxon>
    </lineage>
</organism>